<keyword evidence="2" id="KW-1185">Reference proteome</keyword>
<protein>
    <submittedName>
        <fullName evidence="1">Uncharacterized protein</fullName>
    </submittedName>
</protein>
<accession>A0A409WBG7</accession>
<dbReference type="InParanoid" id="A0A409WBG7"/>
<name>A0A409WBG7_9AGAR</name>
<sequence length="166" mass="18153">MDDWIRVNVPVARSHCLVGFVDQFGNPARRPSVIGPQESNLVPDLVRRGYGARRGVQNQMRRVALVADANILRRAKSGSSPPFISIFLPCRTSTLRLTATRNRRYGYDGDSIVELFSLGHEALENVGTRTTAATQRLLGDKMGFTEGQLARVTMTLAFFSGGLGGS</sequence>
<reference evidence="1 2" key="1">
    <citation type="journal article" date="2018" name="Evol. Lett.">
        <title>Horizontal gene cluster transfer increased hallucinogenic mushroom diversity.</title>
        <authorList>
            <person name="Reynolds H.T."/>
            <person name="Vijayakumar V."/>
            <person name="Gluck-Thaler E."/>
            <person name="Korotkin H.B."/>
            <person name="Matheny P.B."/>
            <person name="Slot J.C."/>
        </authorList>
    </citation>
    <scope>NUCLEOTIDE SEQUENCE [LARGE SCALE GENOMIC DNA]</scope>
    <source>
        <strain evidence="1 2">SRW20</strain>
    </source>
</reference>
<comment type="caution">
    <text evidence="1">The sequence shown here is derived from an EMBL/GenBank/DDBJ whole genome shotgun (WGS) entry which is preliminary data.</text>
</comment>
<gene>
    <name evidence="1" type="ORF">CVT26_001284</name>
</gene>
<organism evidence="1 2">
    <name type="scientific">Gymnopilus dilepis</name>
    <dbReference type="NCBI Taxonomy" id="231916"/>
    <lineage>
        <taxon>Eukaryota</taxon>
        <taxon>Fungi</taxon>
        <taxon>Dikarya</taxon>
        <taxon>Basidiomycota</taxon>
        <taxon>Agaricomycotina</taxon>
        <taxon>Agaricomycetes</taxon>
        <taxon>Agaricomycetidae</taxon>
        <taxon>Agaricales</taxon>
        <taxon>Agaricineae</taxon>
        <taxon>Hymenogastraceae</taxon>
        <taxon>Gymnopilus</taxon>
    </lineage>
</organism>
<evidence type="ECO:0000313" key="2">
    <source>
        <dbReference type="Proteomes" id="UP000284706"/>
    </source>
</evidence>
<evidence type="ECO:0000313" key="1">
    <source>
        <dbReference type="EMBL" id="PPQ75829.1"/>
    </source>
</evidence>
<dbReference type="Proteomes" id="UP000284706">
    <property type="component" value="Unassembled WGS sequence"/>
</dbReference>
<dbReference type="AlphaFoldDB" id="A0A409WBG7"/>
<proteinExistence type="predicted"/>
<dbReference type="EMBL" id="NHYE01005224">
    <property type="protein sequence ID" value="PPQ75829.1"/>
    <property type="molecule type" value="Genomic_DNA"/>
</dbReference>